<dbReference type="EMBL" id="LPWH01000004">
    <property type="protein sequence ID" value="POR05294.1"/>
    <property type="molecule type" value="Genomic_DNA"/>
</dbReference>
<keyword evidence="3 6" id="KW-0808">Transferase</keyword>
<evidence type="ECO:0000256" key="5">
    <source>
        <dbReference type="ARBA" id="ARBA00022842"/>
    </source>
</evidence>
<evidence type="ECO:0008006" key="9">
    <source>
        <dbReference type="Google" id="ProtNLM"/>
    </source>
</evidence>
<evidence type="ECO:0000256" key="6">
    <source>
        <dbReference type="RuleBase" id="RU004466"/>
    </source>
</evidence>
<dbReference type="SUPFAM" id="SSF48576">
    <property type="entry name" value="Terpenoid synthases"/>
    <property type="match status" value="1"/>
</dbReference>
<evidence type="ECO:0000256" key="4">
    <source>
        <dbReference type="ARBA" id="ARBA00022723"/>
    </source>
</evidence>
<keyword evidence="5" id="KW-0460">Magnesium</keyword>
<dbReference type="InterPro" id="IPR008949">
    <property type="entry name" value="Isoprenoid_synthase_dom_sf"/>
</dbReference>
<dbReference type="PANTHER" id="PTHR12001:SF85">
    <property type="entry name" value="SHORT CHAIN ISOPRENYL DIPHOSPHATE SYNTHASE"/>
    <property type="match status" value="1"/>
</dbReference>
<dbReference type="RefSeq" id="WP_103679288.1">
    <property type="nucleotide sequence ID" value="NZ_LPWH01000004.1"/>
</dbReference>
<comment type="similarity">
    <text evidence="2 6">Belongs to the FPP/GGPP synthase family.</text>
</comment>
<reference evidence="8" key="1">
    <citation type="submission" date="2015-12" db="EMBL/GenBank/DDBJ databases">
        <authorList>
            <person name="Lodha T.D."/>
            <person name="Chintalapati S."/>
            <person name="Chintalapati V.R."/>
            <person name="Sravanthi T."/>
        </authorList>
    </citation>
    <scope>NUCLEOTIDE SEQUENCE [LARGE SCALE GENOMIC DNA]</scope>
    <source>
        <strain evidence="8">JC133</strain>
    </source>
</reference>
<keyword evidence="8" id="KW-1185">Reference proteome</keyword>
<dbReference type="OrthoDB" id="9805316at2"/>
<gene>
    <name evidence="7" type="ORF">AU468_02055</name>
</gene>
<dbReference type="PROSITE" id="PS00723">
    <property type="entry name" value="POLYPRENYL_SYNTHASE_1"/>
    <property type="match status" value="1"/>
</dbReference>
<evidence type="ECO:0000256" key="2">
    <source>
        <dbReference type="ARBA" id="ARBA00006706"/>
    </source>
</evidence>
<dbReference type="SFLD" id="SFLDS00005">
    <property type="entry name" value="Isoprenoid_Synthase_Type_I"/>
    <property type="match status" value="1"/>
</dbReference>
<evidence type="ECO:0000256" key="3">
    <source>
        <dbReference type="ARBA" id="ARBA00022679"/>
    </source>
</evidence>
<dbReference type="Pfam" id="PF00348">
    <property type="entry name" value="polyprenyl_synt"/>
    <property type="match status" value="1"/>
</dbReference>
<name>A0A2S4K0J8_9SPIO</name>
<dbReference type="InterPro" id="IPR033749">
    <property type="entry name" value="Polyprenyl_synt_CS"/>
</dbReference>
<accession>A0A2S4K0J8</accession>
<keyword evidence="4" id="KW-0479">Metal-binding</keyword>
<dbReference type="InterPro" id="IPR000092">
    <property type="entry name" value="Polyprenyl_synt"/>
</dbReference>
<dbReference type="GO" id="GO:0004659">
    <property type="term" value="F:prenyltransferase activity"/>
    <property type="evidence" value="ECO:0007669"/>
    <property type="project" value="InterPro"/>
</dbReference>
<dbReference type="CDD" id="cd00685">
    <property type="entry name" value="Trans_IPPS_HT"/>
    <property type="match status" value="1"/>
</dbReference>
<comment type="cofactor">
    <cofactor evidence="1">
        <name>Mg(2+)</name>
        <dbReference type="ChEBI" id="CHEBI:18420"/>
    </cofactor>
</comment>
<dbReference type="PANTHER" id="PTHR12001">
    <property type="entry name" value="GERANYLGERANYL PYROPHOSPHATE SYNTHASE"/>
    <property type="match status" value="1"/>
</dbReference>
<dbReference type="AlphaFoldDB" id="A0A2S4K0J8"/>
<evidence type="ECO:0000313" key="8">
    <source>
        <dbReference type="Proteomes" id="UP000237350"/>
    </source>
</evidence>
<organism evidence="7 8">
    <name type="scientific">Alkalispirochaeta sphaeroplastigenens</name>
    <dbReference type="NCBI Taxonomy" id="1187066"/>
    <lineage>
        <taxon>Bacteria</taxon>
        <taxon>Pseudomonadati</taxon>
        <taxon>Spirochaetota</taxon>
        <taxon>Spirochaetia</taxon>
        <taxon>Spirochaetales</taxon>
        <taxon>Spirochaetaceae</taxon>
        <taxon>Alkalispirochaeta</taxon>
    </lineage>
</organism>
<protein>
    <recommendedName>
        <fullName evidence="9">Polyprenyl synthetase</fullName>
    </recommendedName>
</protein>
<evidence type="ECO:0000313" key="7">
    <source>
        <dbReference type="EMBL" id="POR05294.1"/>
    </source>
</evidence>
<evidence type="ECO:0000256" key="1">
    <source>
        <dbReference type="ARBA" id="ARBA00001946"/>
    </source>
</evidence>
<dbReference type="GO" id="GO:0008299">
    <property type="term" value="P:isoprenoid biosynthetic process"/>
    <property type="evidence" value="ECO:0007669"/>
    <property type="project" value="InterPro"/>
</dbReference>
<dbReference type="Proteomes" id="UP000237350">
    <property type="component" value="Unassembled WGS sequence"/>
</dbReference>
<comment type="caution">
    <text evidence="7">The sequence shown here is derived from an EMBL/GenBank/DDBJ whole genome shotgun (WGS) entry which is preliminary data.</text>
</comment>
<dbReference type="GO" id="GO:0046872">
    <property type="term" value="F:metal ion binding"/>
    <property type="evidence" value="ECO:0007669"/>
    <property type="project" value="UniProtKB-KW"/>
</dbReference>
<dbReference type="Gene3D" id="1.10.600.10">
    <property type="entry name" value="Farnesyl Diphosphate Synthase"/>
    <property type="match status" value="1"/>
</dbReference>
<sequence>MHHLLGDDVAFIRAGLESYFDTRAAQMLPFHPWGEDLRSRFRAFSLGGKLLRGALVPFTFRLFSREEPFSPACRDAGVAMELLQTFLLVHDDIMDQDRVRRGGLAVHAQYEEYLSRLDPEGNPAGNGHYGIAQGICAGDVAAFLAVQLVSDLDAPAPVRAELVSLVSREIVAVGLAQMQDVHHSAVPRAEPEKILEVYTGKTGRYTFSLPMMTGARLSGQSGEVLQLLRRFGESQGRIFQIRDDQLGIFGDHRVIGKPVGSDIRENKKTLFREELFQRLPGDAPVLGYFGSDRIGPEELEKVRQALRETGVMDAVEEQVARDRDESLQIIDDLPLSSGGRDALGGLVSYNLTRLR</sequence>
<proteinExistence type="inferred from homology"/>